<evidence type="ECO:0000313" key="3">
    <source>
        <dbReference type="EMBL" id="TDF92652.1"/>
    </source>
</evidence>
<keyword evidence="2" id="KW-0812">Transmembrane</keyword>
<gene>
    <name evidence="3" type="ORF">E1809_17490</name>
</gene>
<keyword evidence="2" id="KW-1133">Transmembrane helix</keyword>
<dbReference type="OrthoDB" id="2294590at2"/>
<feature type="transmembrane region" description="Helical" evidence="2">
    <location>
        <begin position="89"/>
        <end position="112"/>
    </location>
</feature>
<feature type="transmembrane region" description="Helical" evidence="2">
    <location>
        <begin position="181"/>
        <end position="201"/>
    </location>
</feature>
<protein>
    <submittedName>
        <fullName evidence="3">Uncharacterized protein</fullName>
    </submittedName>
</protein>
<feature type="region of interest" description="Disordered" evidence="1">
    <location>
        <begin position="266"/>
        <end position="290"/>
    </location>
</feature>
<keyword evidence="2" id="KW-0472">Membrane</keyword>
<feature type="transmembrane region" description="Helical" evidence="2">
    <location>
        <begin position="237"/>
        <end position="258"/>
    </location>
</feature>
<feature type="transmembrane region" description="Helical" evidence="2">
    <location>
        <begin position="151"/>
        <end position="169"/>
    </location>
</feature>
<reference evidence="3 4" key="1">
    <citation type="submission" date="2019-03" db="EMBL/GenBank/DDBJ databases">
        <title>Whole genome sequence of Arthrobacter sp JH1-1.</title>
        <authorList>
            <person name="Trinh H.N."/>
        </authorList>
    </citation>
    <scope>NUCLEOTIDE SEQUENCE [LARGE SCALE GENOMIC DNA]</scope>
    <source>
        <strain evidence="3 4">JH1-1</strain>
    </source>
</reference>
<evidence type="ECO:0000256" key="1">
    <source>
        <dbReference type="SAM" id="MobiDB-lite"/>
    </source>
</evidence>
<dbReference type="AlphaFoldDB" id="A0A4R5KCS5"/>
<dbReference type="Proteomes" id="UP000295511">
    <property type="component" value="Unassembled WGS sequence"/>
</dbReference>
<feature type="transmembrane region" description="Helical" evidence="2">
    <location>
        <begin position="206"/>
        <end position="225"/>
    </location>
</feature>
<organism evidence="3 4">
    <name type="scientific">Arthrobacter terricola</name>
    <dbReference type="NCBI Taxonomy" id="2547396"/>
    <lineage>
        <taxon>Bacteria</taxon>
        <taxon>Bacillati</taxon>
        <taxon>Actinomycetota</taxon>
        <taxon>Actinomycetes</taxon>
        <taxon>Micrococcales</taxon>
        <taxon>Micrococcaceae</taxon>
        <taxon>Arthrobacter</taxon>
    </lineage>
</organism>
<proteinExistence type="predicted"/>
<dbReference type="RefSeq" id="WP_133205521.1">
    <property type="nucleotide sequence ID" value="NZ_SMRU01000022.1"/>
</dbReference>
<evidence type="ECO:0000256" key="2">
    <source>
        <dbReference type="SAM" id="Phobius"/>
    </source>
</evidence>
<name>A0A4R5KCS5_9MICC</name>
<keyword evidence="4" id="KW-1185">Reference proteome</keyword>
<dbReference type="EMBL" id="SMRU01000022">
    <property type="protein sequence ID" value="TDF92652.1"/>
    <property type="molecule type" value="Genomic_DNA"/>
</dbReference>
<evidence type="ECO:0000313" key="4">
    <source>
        <dbReference type="Proteomes" id="UP000295511"/>
    </source>
</evidence>
<comment type="caution">
    <text evidence="3">The sequence shown here is derived from an EMBL/GenBank/DDBJ whole genome shotgun (WGS) entry which is preliminary data.</text>
</comment>
<sequence>MSGFKSAIGLLDGWSEGGDPTVNDSRHMVGSWAAKAASLFFVFEWAVHYDWTGAQPYNYGTNVVSDLGATGCAVASASNCTHSFVAMDLAFVSIGIGLFATSCLITSPVLWVGGHSGDLRNEYEKWRNPDPHAVLRGSAGPTGFVRTMTALCRWLLALTGVSLTIIGLVPENVIRQVHDSSVVALGIGMCLWLISMSVLWFKRTYWVFAFILLAIIAGFGGWVLWHGTNAPGMYERFMIYPFIVGMAIMGIMITVGASRERRGMVEPRHRRPWQSGLPVPRIPRLKPRHS</sequence>
<accession>A0A4R5KCS5</accession>